<dbReference type="AlphaFoldDB" id="X6L9Z5"/>
<comment type="caution">
    <text evidence="1">The sequence shown here is derived from an EMBL/GenBank/DDBJ whole genome shotgun (WGS) entry which is preliminary data.</text>
</comment>
<evidence type="ECO:0000313" key="1">
    <source>
        <dbReference type="EMBL" id="ETN98190.1"/>
    </source>
</evidence>
<dbReference type="Proteomes" id="UP000023152">
    <property type="component" value="Unassembled WGS sequence"/>
</dbReference>
<accession>X6L9Z5</accession>
<name>X6L9Z5_RETFI</name>
<evidence type="ECO:0000313" key="2">
    <source>
        <dbReference type="Proteomes" id="UP000023152"/>
    </source>
</evidence>
<gene>
    <name evidence="1" type="ORF">RFI_39324</name>
</gene>
<sequence length="161" mass="19148">MKRFDKMNNKLLNDLNNDDKKSQKPNKIATRKKTDCSKVFFAKFVEKFCDSVEKHTPIDVKPAKLVMIMTQSLYNQSFEKASSNTEKSTSQYNIYIYMYISYSNQNNNKQMKIGMIQRIMETMKRTSRYIYRKTSHCCPNKTSCFLVDRVKNHQLWKSDTF</sequence>
<organism evidence="1 2">
    <name type="scientific">Reticulomyxa filosa</name>
    <dbReference type="NCBI Taxonomy" id="46433"/>
    <lineage>
        <taxon>Eukaryota</taxon>
        <taxon>Sar</taxon>
        <taxon>Rhizaria</taxon>
        <taxon>Retaria</taxon>
        <taxon>Foraminifera</taxon>
        <taxon>Monothalamids</taxon>
        <taxon>Reticulomyxidae</taxon>
        <taxon>Reticulomyxa</taxon>
    </lineage>
</organism>
<dbReference type="EMBL" id="ASPP01047393">
    <property type="protein sequence ID" value="ETN98190.1"/>
    <property type="molecule type" value="Genomic_DNA"/>
</dbReference>
<reference evidence="1 2" key="1">
    <citation type="journal article" date="2013" name="Curr. Biol.">
        <title>The Genome of the Foraminiferan Reticulomyxa filosa.</title>
        <authorList>
            <person name="Glockner G."/>
            <person name="Hulsmann N."/>
            <person name="Schleicher M."/>
            <person name="Noegel A.A."/>
            <person name="Eichinger L."/>
            <person name="Gallinger C."/>
            <person name="Pawlowski J."/>
            <person name="Sierra R."/>
            <person name="Euteneuer U."/>
            <person name="Pillet L."/>
            <person name="Moustafa A."/>
            <person name="Platzer M."/>
            <person name="Groth M."/>
            <person name="Szafranski K."/>
            <person name="Schliwa M."/>
        </authorList>
    </citation>
    <scope>NUCLEOTIDE SEQUENCE [LARGE SCALE GENOMIC DNA]</scope>
</reference>
<proteinExistence type="predicted"/>
<protein>
    <submittedName>
        <fullName evidence="1">Uncharacterized protein</fullName>
    </submittedName>
</protein>
<keyword evidence="2" id="KW-1185">Reference proteome</keyword>